<organism evidence="2 3">
    <name type="scientific">Escallonia herrerae</name>
    <dbReference type="NCBI Taxonomy" id="1293975"/>
    <lineage>
        <taxon>Eukaryota</taxon>
        <taxon>Viridiplantae</taxon>
        <taxon>Streptophyta</taxon>
        <taxon>Embryophyta</taxon>
        <taxon>Tracheophyta</taxon>
        <taxon>Spermatophyta</taxon>
        <taxon>Magnoliopsida</taxon>
        <taxon>eudicotyledons</taxon>
        <taxon>Gunneridae</taxon>
        <taxon>Pentapetalae</taxon>
        <taxon>asterids</taxon>
        <taxon>campanulids</taxon>
        <taxon>Escalloniales</taxon>
        <taxon>Escalloniaceae</taxon>
        <taxon>Escallonia</taxon>
    </lineage>
</organism>
<dbReference type="AlphaFoldDB" id="A0AA88WLV8"/>
<name>A0AA88WLV8_9ASTE</name>
<gene>
    <name evidence="2" type="ORF">RJ639_039294</name>
</gene>
<proteinExistence type="predicted"/>
<dbReference type="EMBL" id="JAVXUP010000389">
    <property type="protein sequence ID" value="KAK3029214.1"/>
    <property type="molecule type" value="Genomic_DNA"/>
</dbReference>
<evidence type="ECO:0000313" key="3">
    <source>
        <dbReference type="Proteomes" id="UP001188597"/>
    </source>
</evidence>
<reference evidence="2" key="1">
    <citation type="submission" date="2022-12" db="EMBL/GenBank/DDBJ databases">
        <title>Draft genome assemblies for two species of Escallonia (Escalloniales).</title>
        <authorList>
            <person name="Chanderbali A."/>
            <person name="Dervinis C."/>
            <person name="Anghel I."/>
            <person name="Soltis D."/>
            <person name="Soltis P."/>
            <person name="Zapata F."/>
        </authorList>
    </citation>
    <scope>NUCLEOTIDE SEQUENCE</scope>
    <source>
        <strain evidence="2">UCBG64.0493</strain>
        <tissue evidence="2">Leaf</tissue>
    </source>
</reference>
<dbReference type="InterPro" id="IPR006598">
    <property type="entry name" value="CAP10"/>
</dbReference>
<dbReference type="Proteomes" id="UP001188597">
    <property type="component" value="Unassembled WGS sequence"/>
</dbReference>
<comment type="caution">
    <text evidence="2">The sequence shown here is derived from an EMBL/GenBank/DDBJ whole genome shotgun (WGS) entry which is preliminary data.</text>
</comment>
<feature type="domain" description="Glycosyl transferase CAP10" evidence="1">
    <location>
        <begin position="1"/>
        <end position="71"/>
    </location>
</feature>
<evidence type="ECO:0000259" key="1">
    <source>
        <dbReference type="Pfam" id="PF05686"/>
    </source>
</evidence>
<dbReference type="Pfam" id="PF05686">
    <property type="entry name" value="Glyco_transf_90"/>
    <property type="match status" value="1"/>
</dbReference>
<keyword evidence="3" id="KW-1185">Reference proteome</keyword>
<protein>
    <recommendedName>
        <fullName evidence="1">Glycosyl transferase CAP10 domain-containing protein</fullName>
    </recommendedName>
</protein>
<sequence>MFYLLSEYAKLLEFKPIIPSNAFELGLESMVFPTDGNWKRFMDESMVKALSDAVPCTLPPPYEPSALGALIE</sequence>
<accession>A0AA88WLV8</accession>
<evidence type="ECO:0000313" key="2">
    <source>
        <dbReference type="EMBL" id="KAK3029214.1"/>
    </source>
</evidence>